<protein>
    <submittedName>
        <fullName evidence="3">Glycoside hydrolase family 93 protein</fullName>
    </submittedName>
</protein>
<organism evidence="3 4">
    <name type="scientific">Lentithecium fluviatile CBS 122367</name>
    <dbReference type="NCBI Taxonomy" id="1168545"/>
    <lineage>
        <taxon>Eukaryota</taxon>
        <taxon>Fungi</taxon>
        <taxon>Dikarya</taxon>
        <taxon>Ascomycota</taxon>
        <taxon>Pezizomycotina</taxon>
        <taxon>Dothideomycetes</taxon>
        <taxon>Pleosporomycetidae</taxon>
        <taxon>Pleosporales</taxon>
        <taxon>Massarineae</taxon>
        <taxon>Lentitheciaceae</taxon>
        <taxon>Lentithecium</taxon>
    </lineage>
</organism>
<dbReference type="Gene3D" id="2.120.10.10">
    <property type="match status" value="1"/>
</dbReference>
<keyword evidence="2" id="KW-0732">Signal</keyword>
<feature type="compositionally biased region" description="Acidic residues" evidence="1">
    <location>
        <begin position="23"/>
        <end position="35"/>
    </location>
</feature>
<evidence type="ECO:0000313" key="4">
    <source>
        <dbReference type="Proteomes" id="UP000799291"/>
    </source>
</evidence>
<dbReference type="GO" id="GO:0016787">
    <property type="term" value="F:hydrolase activity"/>
    <property type="evidence" value="ECO:0007669"/>
    <property type="project" value="UniProtKB-KW"/>
</dbReference>
<dbReference type="OrthoDB" id="2130735at2759"/>
<feature type="region of interest" description="Disordered" evidence="1">
    <location>
        <begin position="19"/>
        <end position="44"/>
    </location>
</feature>
<dbReference type="PANTHER" id="PTHR38792">
    <property type="entry name" value="BNR/ASP-BOX REPEAT DOMAIN PROTEIN (AFU_ORTHOLOGUE AFUA_7G06430)-RELATED"/>
    <property type="match status" value="1"/>
</dbReference>
<name>A0A6G1INU4_9PLEO</name>
<sequence>MRLHELLVAGLLLFCPALAQGNDDPEPTSEPDPDPEPPAPTPTGIDAFANVTVYQPEDSSHQVTFPRTINLPNNTVLAAWNEPAEPNGTVHVYRSKDSGFSWYSLGTAKSRTAGRKLLQPHLLFINGTGRENDDGEIDYGTVLMAVNAVDDKSTNIEVYASWDLGETWEFASRVVSGGRLTESNGTAVLNPFLLLSGKKITVYYTDQRSTQRASKLVQQTTTDYYGSWGSAIDAVVSQFATDRPGTPTVAKVPSSGHLPNNQYILTYTHSLLDATTNTYTNPVFYKISSSPENFGTAASREIRTDTGIIPQGAPFVTWSALGGPNGTVVLTDSRTASIFINRARGEGTWAEVATTAGRAEGREVKVPDDDGTKLRLAGGSEVGQQKPSQILLTMMDLAKAIGV</sequence>
<keyword evidence="3" id="KW-0378">Hydrolase</keyword>
<proteinExistence type="predicted"/>
<feature type="chain" id="PRO_5026252957" evidence="2">
    <location>
        <begin position="20"/>
        <end position="403"/>
    </location>
</feature>
<dbReference type="PANTHER" id="PTHR38792:SF3">
    <property type="entry name" value="BNR_ASP-BOX REPEAT DOMAIN PROTEIN (AFU_ORTHOLOGUE AFUA_7G06430)-RELATED"/>
    <property type="match status" value="1"/>
</dbReference>
<keyword evidence="4" id="KW-1185">Reference proteome</keyword>
<gene>
    <name evidence="3" type="ORF">K458DRAFT_374585</name>
</gene>
<accession>A0A6G1INU4</accession>
<dbReference type="InterPro" id="IPR036278">
    <property type="entry name" value="Sialidase_sf"/>
</dbReference>
<feature type="signal peptide" evidence="2">
    <location>
        <begin position="1"/>
        <end position="19"/>
    </location>
</feature>
<evidence type="ECO:0000313" key="3">
    <source>
        <dbReference type="EMBL" id="KAF2679768.1"/>
    </source>
</evidence>
<dbReference type="Proteomes" id="UP000799291">
    <property type="component" value="Unassembled WGS sequence"/>
</dbReference>
<dbReference type="SUPFAM" id="SSF50939">
    <property type="entry name" value="Sialidases"/>
    <property type="match status" value="1"/>
</dbReference>
<dbReference type="EMBL" id="MU005601">
    <property type="protein sequence ID" value="KAF2679768.1"/>
    <property type="molecule type" value="Genomic_DNA"/>
</dbReference>
<evidence type="ECO:0000256" key="2">
    <source>
        <dbReference type="SAM" id="SignalP"/>
    </source>
</evidence>
<evidence type="ECO:0000256" key="1">
    <source>
        <dbReference type="SAM" id="MobiDB-lite"/>
    </source>
</evidence>
<dbReference type="AlphaFoldDB" id="A0A6G1INU4"/>
<reference evidence="3" key="1">
    <citation type="journal article" date="2020" name="Stud. Mycol.">
        <title>101 Dothideomycetes genomes: a test case for predicting lifestyles and emergence of pathogens.</title>
        <authorList>
            <person name="Haridas S."/>
            <person name="Albert R."/>
            <person name="Binder M."/>
            <person name="Bloem J."/>
            <person name="Labutti K."/>
            <person name="Salamov A."/>
            <person name="Andreopoulos B."/>
            <person name="Baker S."/>
            <person name="Barry K."/>
            <person name="Bills G."/>
            <person name="Bluhm B."/>
            <person name="Cannon C."/>
            <person name="Castanera R."/>
            <person name="Culley D."/>
            <person name="Daum C."/>
            <person name="Ezra D."/>
            <person name="Gonzalez J."/>
            <person name="Henrissat B."/>
            <person name="Kuo A."/>
            <person name="Liang C."/>
            <person name="Lipzen A."/>
            <person name="Lutzoni F."/>
            <person name="Magnuson J."/>
            <person name="Mondo S."/>
            <person name="Nolan M."/>
            <person name="Ohm R."/>
            <person name="Pangilinan J."/>
            <person name="Park H.-J."/>
            <person name="Ramirez L."/>
            <person name="Alfaro M."/>
            <person name="Sun H."/>
            <person name="Tritt A."/>
            <person name="Yoshinaga Y."/>
            <person name="Zwiers L.-H."/>
            <person name="Turgeon B."/>
            <person name="Goodwin S."/>
            <person name="Spatafora J."/>
            <person name="Crous P."/>
            <person name="Grigoriev I."/>
        </authorList>
    </citation>
    <scope>NUCLEOTIDE SEQUENCE</scope>
    <source>
        <strain evidence="3">CBS 122367</strain>
    </source>
</reference>